<dbReference type="GO" id="GO:0009252">
    <property type="term" value="P:peptidoglycan biosynthetic process"/>
    <property type="evidence" value="ECO:0007669"/>
    <property type="project" value="UniProtKB-UniRule"/>
</dbReference>
<sequence>MYIKKILLAIAILGLIGLSVFSYYIYTSIFSANTSFSEEEKMVYVPTGADYQTVIDSLQPYIEDMESFDLVASKKGYASNIKPGRYDIKSGMNNNELVNALRRGNVPVKLTFNNQERLEDLAGRIAEQIEADSTALIKAFKDEEFLAENDFTQAEALAMYIPNQYELYWNSSAEEFRSRMKREYERFWTEEKRKKAEEIGLNPKEVSILASVVHKETAKVDERPKVAGVYMNRYKNGWKLDADPTVIYALKNKTQKWDTIIKRVLYKDLELDSPYNTYMYKELPPGPIFMADISAINAVLNYEDHDYFYFVADVENFGYHKFAKNLAQHNRNKQEYVRWINKQGVKR</sequence>
<keyword evidence="4 7" id="KW-0472">Membrane</keyword>
<feature type="site" description="Important for catalytic activity" evidence="7">
    <location>
        <position position="216"/>
    </location>
</feature>
<dbReference type="PANTHER" id="PTHR30518">
    <property type="entry name" value="ENDOLYTIC MUREIN TRANSGLYCOSYLASE"/>
    <property type="match status" value="1"/>
</dbReference>
<dbReference type="RefSeq" id="WP_057481371.1">
    <property type="nucleotide sequence ID" value="NZ_BMWR01000003.1"/>
</dbReference>
<dbReference type="HAMAP" id="MF_02065">
    <property type="entry name" value="MltG"/>
    <property type="match status" value="1"/>
</dbReference>
<evidence type="ECO:0000256" key="1">
    <source>
        <dbReference type="ARBA" id="ARBA00022475"/>
    </source>
</evidence>
<evidence type="ECO:0000256" key="5">
    <source>
        <dbReference type="ARBA" id="ARBA00023239"/>
    </source>
</evidence>
<protein>
    <recommendedName>
        <fullName evidence="7">Endolytic murein transglycosylase</fullName>
        <ecNumber evidence="7">4.2.2.29</ecNumber>
    </recommendedName>
    <alternativeName>
        <fullName evidence="7">Peptidoglycan lytic transglycosylase</fullName>
    </alternativeName>
    <alternativeName>
        <fullName evidence="7">Peptidoglycan polymerization terminase</fullName>
    </alternativeName>
</protein>
<dbReference type="Proteomes" id="UP000051643">
    <property type="component" value="Unassembled WGS sequence"/>
</dbReference>
<dbReference type="EMBL" id="LKTP01000012">
    <property type="protein sequence ID" value="KRG28896.1"/>
    <property type="molecule type" value="Genomic_DNA"/>
</dbReference>
<dbReference type="Gene3D" id="3.30.1490.480">
    <property type="entry name" value="Endolytic murein transglycosylase"/>
    <property type="match status" value="1"/>
</dbReference>
<evidence type="ECO:0000256" key="3">
    <source>
        <dbReference type="ARBA" id="ARBA00022989"/>
    </source>
</evidence>
<dbReference type="STRING" id="270918.APR42_02920"/>
<evidence type="ECO:0000256" key="4">
    <source>
        <dbReference type="ARBA" id="ARBA00023136"/>
    </source>
</evidence>
<keyword evidence="9" id="KW-1185">Reference proteome</keyword>
<comment type="similarity">
    <text evidence="7">Belongs to the transglycosylase MltG family.</text>
</comment>
<dbReference type="GO" id="GO:0008932">
    <property type="term" value="F:lytic endotransglycosylase activity"/>
    <property type="evidence" value="ECO:0007669"/>
    <property type="project" value="UniProtKB-UniRule"/>
</dbReference>
<keyword evidence="2 7" id="KW-0812">Transmembrane</keyword>
<dbReference type="Pfam" id="PF02618">
    <property type="entry name" value="YceG"/>
    <property type="match status" value="1"/>
</dbReference>
<dbReference type="GO" id="GO:0071555">
    <property type="term" value="P:cell wall organization"/>
    <property type="evidence" value="ECO:0007669"/>
    <property type="project" value="UniProtKB-KW"/>
</dbReference>
<keyword evidence="5 7" id="KW-0456">Lyase</keyword>
<comment type="function">
    <text evidence="7">Functions as a peptidoglycan terminase that cleaves nascent peptidoglycan strands endolytically to terminate their elongation.</text>
</comment>
<organism evidence="8 9">
    <name type="scientific">Salegentibacter mishustinae</name>
    <dbReference type="NCBI Taxonomy" id="270918"/>
    <lineage>
        <taxon>Bacteria</taxon>
        <taxon>Pseudomonadati</taxon>
        <taxon>Bacteroidota</taxon>
        <taxon>Flavobacteriia</taxon>
        <taxon>Flavobacteriales</taxon>
        <taxon>Flavobacteriaceae</taxon>
        <taxon>Salegentibacter</taxon>
    </lineage>
</organism>
<dbReference type="NCBIfam" id="TIGR00247">
    <property type="entry name" value="endolytic transglycosylase MltG"/>
    <property type="match status" value="1"/>
</dbReference>
<dbReference type="Gene3D" id="3.30.160.60">
    <property type="entry name" value="Classic Zinc Finger"/>
    <property type="match status" value="1"/>
</dbReference>
<dbReference type="PANTHER" id="PTHR30518:SF2">
    <property type="entry name" value="ENDOLYTIC MUREIN TRANSGLYCOSYLASE"/>
    <property type="match status" value="1"/>
</dbReference>
<dbReference type="InterPro" id="IPR003770">
    <property type="entry name" value="MLTG-like"/>
</dbReference>
<dbReference type="EC" id="4.2.2.29" evidence="7"/>
<reference evidence="8" key="1">
    <citation type="submission" date="2015-10" db="EMBL/GenBank/DDBJ databases">
        <title>Draft genome sequence of Salegentibacter mishustinae KCTC 12263.</title>
        <authorList>
            <person name="Lin W."/>
            <person name="Zheng Q."/>
        </authorList>
    </citation>
    <scope>NUCLEOTIDE SEQUENCE [LARGE SCALE GENOMIC DNA]</scope>
    <source>
        <strain evidence="8">KCTC 12263</strain>
    </source>
</reference>
<evidence type="ECO:0000313" key="8">
    <source>
        <dbReference type="EMBL" id="KRG28896.1"/>
    </source>
</evidence>
<accession>A0A0Q9Z7H6</accession>
<name>A0A0Q9Z7H6_9FLAO</name>
<dbReference type="AlphaFoldDB" id="A0A0Q9Z7H6"/>
<dbReference type="GO" id="GO:0005886">
    <property type="term" value="C:plasma membrane"/>
    <property type="evidence" value="ECO:0007669"/>
    <property type="project" value="UniProtKB-UniRule"/>
</dbReference>
<dbReference type="CDD" id="cd08010">
    <property type="entry name" value="MltG_like"/>
    <property type="match status" value="1"/>
</dbReference>
<gene>
    <name evidence="7" type="primary">mltG</name>
    <name evidence="8" type="ORF">APR42_02920</name>
</gene>
<evidence type="ECO:0000256" key="7">
    <source>
        <dbReference type="HAMAP-Rule" id="MF_02065"/>
    </source>
</evidence>
<evidence type="ECO:0000313" key="9">
    <source>
        <dbReference type="Proteomes" id="UP000051643"/>
    </source>
</evidence>
<proteinExistence type="inferred from homology"/>
<comment type="caution">
    <text evidence="8">The sequence shown here is derived from an EMBL/GenBank/DDBJ whole genome shotgun (WGS) entry which is preliminary data.</text>
</comment>
<evidence type="ECO:0000256" key="2">
    <source>
        <dbReference type="ARBA" id="ARBA00022692"/>
    </source>
</evidence>
<keyword evidence="3 7" id="KW-1133">Transmembrane helix</keyword>
<dbReference type="OrthoDB" id="9814591at2"/>
<comment type="catalytic activity">
    <reaction evidence="7">
        <text>a peptidoglycan chain = a peptidoglycan chain with N-acetyl-1,6-anhydromuramyl-[peptide] at the reducing end + a peptidoglycan chain with N-acetylglucosamine at the non-reducing end.</text>
        <dbReference type="EC" id="4.2.2.29"/>
    </reaction>
</comment>
<keyword evidence="1 7" id="KW-1003">Cell membrane</keyword>
<keyword evidence="6 7" id="KW-0961">Cell wall biogenesis/degradation</keyword>
<evidence type="ECO:0000256" key="6">
    <source>
        <dbReference type="ARBA" id="ARBA00023316"/>
    </source>
</evidence>